<organism evidence="2 3">
    <name type="scientific">Pseudaquabacterium rugosum</name>
    <dbReference type="NCBI Taxonomy" id="2984194"/>
    <lineage>
        <taxon>Bacteria</taxon>
        <taxon>Pseudomonadati</taxon>
        <taxon>Pseudomonadota</taxon>
        <taxon>Betaproteobacteria</taxon>
        <taxon>Burkholderiales</taxon>
        <taxon>Sphaerotilaceae</taxon>
        <taxon>Pseudaquabacterium</taxon>
    </lineage>
</organism>
<sequence length="258" mass="27527">MLELFDGALVPDSRPVSVGGVRPGLRPLQYVGPERRSGVATARRLAQVLDLIDYGVLLMQDAERVAAVNKAAQQVLAEGHPLLLDQSRLATRHARDELSLQEAVQGARERGLRRMVRLGARQAPGGMAAVAVLPLAPLGHELQHGVVLLLSRRRVCETLTVDAYARAHALTPAESQVLRGLCEELTPLQIAERQGVGLATVRTQIGCIRSKTGASSIRALVQQVALLPPLVPALPLPTAGFTTLLPELARAHGGQLLS</sequence>
<dbReference type="SMART" id="SM00421">
    <property type="entry name" value="HTH_LUXR"/>
    <property type="match status" value="1"/>
</dbReference>
<dbReference type="EMBL" id="JBBUTF010000028">
    <property type="protein sequence ID" value="MEK8028675.1"/>
    <property type="molecule type" value="Genomic_DNA"/>
</dbReference>
<dbReference type="Proteomes" id="UP001368500">
    <property type="component" value="Unassembled WGS sequence"/>
</dbReference>
<comment type="caution">
    <text evidence="2">The sequence shown here is derived from an EMBL/GenBank/DDBJ whole genome shotgun (WGS) entry which is preliminary data.</text>
</comment>
<accession>A0ABU9BFG5</accession>
<gene>
    <name evidence="2" type="ORF">AACH11_22175</name>
</gene>
<keyword evidence="3" id="KW-1185">Reference proteome</keyword>
<dbReference type="SUPFAM" id="SSF46894">
    <property type="entry name" value="C-terminal effector domain of the bipartite response regulators"/>
    <property type="match status" value="1"/>
</dbReference>
<dbReference type="InterPro" id="IPR016032">
    <property type="entry name" value="Sig_transdc_resp-reg_C-effctor"/>
</dbReference>
<evidence type="ECO:0000313" key="2">
    <source>
        <dbReference type="EMBL" id="MEK8028675.1"/>
    </source>
</evidence>
<dbReference type="Gene3D" id="1.10.10.10">
    <property type="entry name" value="Winged helix-like DNA-binding domain superfamily/Winged helix DNA-binding domain"/>
    <property type="match status" value="1"/>
</dbReference>
<name>A0ABU9BFG5_9BURK</name>
<dbReference type="InterPro" id="IPR036388">
    <property type="entry name" value="WH-like_DNA-bd_sf"/>
</dbReference>
<dbReference type="InterPro" id="IPR000792">
    <property type="entry name" value="Tscrpt_reg_LuxR_C"/>
</dbReference>
<protein>
    <submittedName>
        <fullName evidence="2">Helix-turn-helix transcriptional regulator</fullName>
    </submittedName>
</protein>
<dbReference type="RefSeq" id="WP_341376462.1">
    <property type="nucleotide sequence ID" value="NZ_JBBUTF010000028.1"/>
</dbReference>
<evidence type="ECO:0000313" key="3">
    <source>
        <dbReference type="Proteomes" id="UP001368500"/>
    </source>
</evidence>
<reference evidence="2 3" key="1">
    <citation type="submission" date="2024-04" db="EMBL/GenBank/DDBJ databases">
        <title>Novel species of the genus Ideonella isolated from streams.</title>
        <authorList>
            <person name="Lu H."/>
        </authorList>
    </citation>
    <scope>NUCLEOTIDE SEQUENCE [LARGE SCALE GENOMIC DNA]</scope>
    <source>
        <strain evidence="2 3">BYS139W</strain>
    </source>
</reference>
<evidence type="ECO:0000259" key="1">
    <source>
        <dbReference type="SMART" id="SM00421"/>
    </source>
</evidence>
<proteinExistence type="predicted"/>
<feature type="domain" description="HTH luxR-type" evidence="1">
    <location>
        <begin position="167"/>
        <end position="224"/>
    </location>
</feature>